<dbReference type="EMBL" id="JAVHJL010000005">
    <property type="protein sequence ID" value="KAK6503719.1"/>
    <property type="molecule type" value="Genomic_DNA"/>
</dbReference>
<name>A0AAV9W820_9PEZI</name>
<organism evidence="2 3">
    <name type="scientific">Arthrobotrys musiformis</name>
    <dbReference type="NCBI Taxonomy" id="47236"/>
    <lineage>
        <taxon>Eukaryota</taxon>
        <taxon>Fungi</taxon>
        <taxon>Dikarya</taxon>
        <taxon>Ascomycota</taxon>
        <taxon>Pezizomycotina</taxon>
        <taxon>Orbiliomycetes</taxon>
        <taxon>Orbiliales</taxon>
        <taxon>Orbiliaceae</taxon>
        <taxon>Arthrobotrys</taxon>
    </lineage>
</organism>
<proteinExistence type="predicted"/>
<dbReference type="Proteomes" id="UP001370758">
    <property type="component" value="Unassembled WGS sequence"/>
</dbReference>
<feature type="region of interest" description="Disordered" evidence="1">
    <location>
        <begin position="82"/>
        <end position="134"/>
    </location>
</feature>
<keyword evidence="3" id="KW-1185">Reference proteome</keyword>
<evidence type="ECO:0000313" key="2">
    <source>
        <dbReference type="EMBL" id="KAK6503719.1"/>
    </source>
</evidence>
<reference evidence="2 3" key="1">
    <citation type="submission" date="2023-08" db="EMBL/GenBank/DDBJ databases">
        <authorList>
            <person name="Palmer J.M."/>
        </authorList>
    </citation>
    <scope>NUCLEOTIDE SEQUENCE [LARGE SCALE GENOMIC DNA]</scope>
    <source>
        <strain evidence="2 3">TWF481</strain>
    </source>
</reference>
<gene>
    <name evidence="2" type="ORF">TWF481_008723</name>
</gene>
<comment type="caution">
    <text evidence="2">The sequence shown here is derived from an EMBL/GenBank/DDBJ whole genome shotgun (WGS) entry which is preliminary data.</text>
</comment>
<protein>
    <submittedName>
        <fullName evidence="2">Uncharacterized protein</fullName>
    </submittedName>
</protein>
<sequence>MNHLEGVEAQQGRDWALHRAEDATYACRQCLCDPGTLELTVNPLRWTPPGSTDSIPVNHNPCPQETVNLCKYYLDIDDPKGKSGVRAGAGQGAESTKTGSKNGGAKSGSSHGSRGGALGSYHPPSIKGFSSDPFPNEIDKFNPAAFQFSSPDTYGSPYYFQGPDVGDNDRGDLWDSLGFLAGLYASSGLLGYKKSLTQ</sequence>
<evidence type="ECO:0000313" key="3">
    <source>
        <dbReference type="Proteomes" id="UP001370758"/>
    </source>
</evidence>
<dbReference type="AlphaFoldDB" id="A0AAV9W820"/>
<accession>A0AAV9W820</accession>
<evidence type="ECO:0000256" key="1">
    <source>
        <dbReference type="SAM" id="MobiDB-lite"/>
    </source>
</evidence>